<dbReference type="PANTHER" id="PTHR36122:SF2">
    <property type="entry name" value="NICOTINAMIDE RIBOSIDE TRANSPORTER PNUC"/>
    <property type="match status" value="1"/>
</dbReference>
<feature type="transmembrane region" description="Helical" evidence="8">
    <location>
        <begin position="84"/>
        <end position="102"/>
    </location>
</feature>
<feature type="transmembrane region" description="Helical" evidence="8">
    <location>
        <begin position="6"/>
        <end position="24"/>
    </location>
</feature>
<dbReference type="AlphaFoldDB" id="A0A4V2QG34"/>
<evidence type="ECO:0000313" key="10">
    <source>
        <dbReference type="Proteomes" id="UP000295008"/>
    </source>
</evidence>
<feature type="transmembrane region" description="Helical" evidence="8">
    <location>
        <begin position="108"/>
        <end position="127"/>
    </location>
</feature>
<keyword evidence="4" id="KW-1003">Cell membrane</keyword>
<proteinExistence type="inferred from homology"/>
<evidence type="ECO:0000256" key="3">
    <source>
        <dbReference type="ARBA" id="ARBA00022448"/>
    </source>
</evidence>
<protein>
    <submittedName>
        <fullName evidence="9">Nicotinamide riboside transporter PnuC</fullName>
    </submittedName>
</protein>
<dbReference type="EMBL" id="SLUN01000004">
    <property type="protein sequence ID" value="TCL74277.1"/>
    <property type="molecule type" value="Genomic_DNA"/>
</dbReference>
<gene>
    <name evidence="9" type="ORF">EDC14_1004215</name>
</gene>
<evidence type="ECO:0000256" key="1">
    <source>
        <dbReference type="ARBA" id="ARBA00004651"/>
    </source>
</evidence>
<dbReference type="Proteomes" id="UP000295008">
    <property type="component" value="Unassembled WGS sequence"/>
</dbReference>
<dbReference type="Pfam" id="PF04973">
    <property type="entry name" value="NMN_transporter"/>
    <property type="match status" value="1"/>
</dbReference>
<evidence type="ECO:0000256" key="6">
    <source>
        <dbReference type="ARBA" id="ARBA00022989"/>
    </source>
</evidence>
<feature type="transmembrane region" description="Helical" evidence="8">
    <location>
        <begin position="51"/>
        <end position="72"/>
    </location>
</feature>
<evidence type="ECO:0000256" key="2">
    <source>
        <dbReference type="ARBA" id="ARBA00006669"/>
    </source>
</evidence>
<dbReference type="OrthoDB" id="9791248at2"/>
<evidence type="ECO:0000256" key="4">
    <source>
        <dbReference type="ARBA" id="ARBA00022475"/>
    </source>
</evidence>
<accession>A0A4V2QG34</accession>
<evidence type="ECO:0000256" key="5">
    <source>
        <dbReference type="ARBA" id="ARBA00022692"/>
    </source>
</evidence>
<dbReference type="RefSeq" id="WP_132013263.1">
    <property type="nucleotide sequence ID" value="NZ_SLUN01000004.1"/>
</dbReference>
<dbReference type="InterPro" id="IPR006419">
    <property type="entry name" value="NMN_transpt_PnuC"/>
</dbReference>
<keyword evidence="5 8" id="KW-0812">Transmembrane</keyword>
<evidence type="ECO:0000256" key="8">
    <source>
        <dbReference type="SAM" id="Phobius"/>
    </source>
</evidence>
<dbReference type="GO" id="GO:0034257">
    <property type="term" value="F:nicotinamide riboside transmembrane transporter activity"/>
    <property type="evidence" value="ECO:0007669"/>
    <property type="project" value="InterPro"/>
</dbReference>
<comment type="similarity">
    <text evidence="2">Belongs to the nicotinamide ribonucleoside (NR) uptake permease (TC 4.B.1) family.</text>
</comment>
<keyword evidence="7 8" id="KW-0472">Membrane</keyword>
<feature type="transmembrane region" description="Helical" evidence="8">
    <location>
        <begin position="29"/>
        <end position="45"/>
    </location>
</feature>
<keyword evidence="6 8" id="KW-1133">Transmembrane helix</keyword>
<evidence type="ECO:0000313" key="9">
    <source>
        <dbReference type="EMBL" id="TCL74277.1"/>
    </source>
</evidence>
<keyword evidence="10" id="KW-1185">Reference proteome</keyword>
<dbReference type="PANTHER" id="PTHR36122">
    <property type="entry name" value="NICOTINAMIDE RIBOSIDE TRANSPORTER PNUC"/>
    <property type="match status" value="1"/>
</dbReference>
<feature type="transmembrane region" description="Helical" evidence="8">
    <location>
        <begin position="157"/>
        <end position="174"/>
    </location>
</feature>
<comment type="subcellular location">
    <subcellularLocation>
        <location evidence="1">Cell membrane</location>
        <topology evidence="1">Multi-pass membrane protein</topology>
    </subcellularLocation>
</comment>
<reference evidence="9 10" key="1">
    <citation type="submission" date="2019-03" db="EMBL/GenBank/DDBJ databases">
        <title>Genomic Encyclopedia of Type Strains, Phase IV (KMG-IV): sequencing the most valuable type-strain genomes for metagenomic binning, comparative biology and taxonomic classification.</title>
        <authorList>
            <person name="Goeker M."/>
        </authorList>
    </citation>
    <scope>NUCLEOTIDE SEQUENCE [LARGE SCALE GENOMIC DNA]</scope>
    <source>
        <strain evidence="9 10">LX-B</strain>
    </source>
</reference>
<name>A0A4V2QG34_HYDET</name>
<evidence type="ECO:0000256" key="7">
    <source>
        <dbReference type="ARBA" id="ARBA00023136"/>
    </source>
</evidence>
<sequence length="193" mass="22238">MEQWGISLYDAISVAIGTAGAILLIKKSIWCWCCGMVCNIMWLFLFMERSLLIAAGLQVTYFLFSGYGIIRWRLERAQKPIPPLLEHTGTLISLIIFSLAVLKTRFTGLNSYCELLAVSLLIVANWLTARQHRYCWYFWISGDLVFGLFLWNAHIYALFLMQVVYFAASVWGLFEWRKVDKKNSPKSITCSIQ</sequence>
<comment type="caution">
    <text evidence="9">The sequence shown here is derived from an EMBL/GenBank/DDBJ whole genome shotgun (WGS) entry which is preliminary data.</text>
</comment>
<organism evidence="9 10">
    <name type="scientific">Hydrogenispora ethanolica</name>
    <dbReference type="NCBI Taxonomy" id="1082276"/>
    <lineage>
        <taxon>Bacteria</taxon>
        <taxon>Bacillati</taxon>
        <taxon>Bacillota</taxon>
        <taxon>Hydrogenispora</taxon>
    </lineage>
</organism>
<keyword evidence="3" id="KW-0813">Transport</keyword>
<feature type="transmembrane region" description="Helical" evidence="8">
    <location>
        <begin position="134"/>
        <end position="151"/>
    </location>
</feature>
<dbReference type="GO" id="GO:0005886">
    <property type="term" value="C:plasma membrane"/>
    <property type="evidence" value="ECO:0007669"/>
    <property type="project" value="UniProtKB-SubCell"/>
</dbReference>